<reference evidence="1" key="1">
    <citation type="submission" date="2014-11" db="EMBL/GenBank/DDBJ databases">
        <authorList>
            <person name="Amaro Gonzalez C."/>
        </authorList>
    </citation>
    <scope>NUCLEOTIDE SEQUENCE</scope>
</reference>
<evidence type="ECO:0000313" key="1">
    <source>
        <dbReference type="EMBL" id="JAH08586.1"/>
    </source>
</evidence>
<proteinExistence type="predicted"/>
<organism evidence="1">
    <name type="scientific">Anguilla anguilla</name>
    <name type="common">European freshwater eel</name>
    <name type="synonym">Muraena anguilla</name>
    <dbReference type="NCBI Taxonomy" id="7936"/>
    <lineage>
        <taxon>Eukaryota</taxon>
        <taxon>Metazoa</taxon>
        <taxon>Chordata</taxon>
        <taxon>Craniata</taxon>
        <taxon>Vertebrata</taxon>
        <taxon>Euteleostomi</taxon>
        <taxon>Actinopterygii</taxon>
        <taxon>Neopterygii</taxon>
        <taxon>Teleostei</taxon>
        <taxon>Anguilliformes</taxon>
        <taxon>Anguillidae</taxon>
        <taxon>Anguilla</taxon>
    </lineage>
</organism>
<sequence length="83" mass="9313">MTKRQRNKHRGGNPPQAVKWPAHLCIVELGLHVQGLEYLKFEELSEVQLLPGLSGVTDCTDQDVGSDLLHFMVNDVVDAALWF</sequence>
<name>A0A0E9PVD4_ANGAN</name>
<accession>A0A0E9PVD4</accession>
<protein>
    <submittedName>
        <fullName evidence="1">Uncharacterized protein</fullName>
    </submittedName>
</protein>
<reference evidence="1" key="2">
    <citation type="journal article" date="2015" name="Fish Shellfish Immunol.">
        <title>Early steps in the European eel (Anguilla anguilla)-Vibrio vulnificus interaction in the gills: Role of the RtxA13 toxin.</title>
        <authorList>
            <person name="Callol A."/>
            <person name="Pajuelo D."/>
            <person name="Ebbesson L."/>
            <person name="Teles M."/>
            <person name="MacKenzie S."/>
            <person name="Amaro C."/>
        </authorList>
    </citation>
    <scope>NUCLEOTIDE SEQUENCE</scope>
</reference>
<dbReference type="EMBL" id="GBXM01099991">
    <property type="protein sequence ID" value="JAH08586.1"/>
    <property type="molecule type" value="Transcribed_RNA"/>
</dbReference>
<dbReference type="AlphaFoldDB" id="A0A0E9PVD4"/>